<comment type="caution">
    <text evidence="2">The sequence shown here is derived from an EMBL/GenBank/DDBJ whole genome shotgun (WGS) entry which is preliminary data.</text>
</comment>
<dbReference type="RefSeq" id="WP_010100244.1">
    <property type="nucleotide sequence ID" value="NZ_QZCV01000002.1"/>
</dbReference>
<keyword evidence="3" id="KW-1185">Reference proteome</keyword>
<organism evidence="2 3">
    <name type="scientific">Verminephrobacter aporrectodeae subsp. tuberculatae</name>
    <dbReference type="NCBI Taxonomy" id="1110392"/>
    <lineage>
        <taxon>Bacteria</taxon>
        <taxon>Pseudomonadati</taxon>
        <taxon>Pseudomonadota</taxon>
        <taxon>Betaproteobacteria</taxon>
        <taxon>Burkholderiales</taxon>
        <taxon>Comamonadaceae</taxon>
        <taxon>Verminephrobacter</taxon>
    </lineage>
</organism>
<accession>A0ABT3KUF3</accession>
<name>A0ABT3KUF3_9BURK</name>
<evidence type="ECO:0000313" key="2">
    <source>
        <dbReference type="EMBL" id="MCW5321851.1"/>
    </source>
</evidence>
<dbReference type="Pfam" id="PF08909">
    <property type="entry name" value="DUF1854"/>
    <property type="match status" value="1"/>
</dbReference>
<sequence>MNATPCPSPSPAFALTRNAHGRLVLTLPDGTAHEGVTPVRAFPIAAPAEGLALLGPDGHELLWIARLDRLADAVRQRIEEELAVREFAPGIEKILAVSSFSTPSTWDVETDRGPARLVLRAEEDIRRLDGRTHLLIASGDGVLFRIRDSTALERHSRRLLERFL</sequence>
<dbReference type="Proteomes" id="UP001208935">
    <property type="component" value="Unassembled WGS sequence"/>
</dbReference>
<reference evidence="3" key="1">
    <citation type="submission" date="2023-07" db="EMBL/GenBank/DDBJ databases">
        <title>Verminephrobacter genomes.</title>
        <authorList>
            <person name="Lund M.B."/>
        </authorList>
    </citation>
    <scope>NUCLEOTIDE SEQUENCE [LARGE SCALE GENOMIC DNA]</scope>
    <source>
        <strain evidence="3">AtM5-05</strain>
    </source>
</reference>
<dbReference type="GeneID" id="77320096"/>
<proteinExistence type="predicted"/>
<evidence type="ECO:0000259" key="1">
    <source>
        <dbReference type="Pfam" id="PF08909"/>
    </source>
</evidence>
<gene>
    <name evidence="2" type="ORF">D5039_11990</name>
</gene>
<dbReference type="InterPro" id="IPR015005">
    <property type="entry name" value="DUF1854"/>
</dbReference>
<evidence type="ECO:0000313" key="3">
    <source>
        <dbReference type="Proteomes" id="UP001208935"/>
    </source>
</evidence>
<protein>
    <submittedName>
        <fullName evidence="2">DUF1854 domain-containing protein</fullName>
    </submittedName>
</protein>
<feature type="domain" description="DUF1854" evidence="1">
    <location>
        <begin position="33"/>
        <end position="163"/>
    </location>
</feature>
<dbReference type="EMBL" id="QZCW01000002">
    <property type="protein sequence ID" value="MCW5321851.1"/>
    <property type="molecule type" value="Genomic_DNA"/>
</dbReference>